<name>A0A385DTA1_BPCA1</name>
<gene>
    <name evidence="2" type="ORF">crAss001_53</name>
</gene>
<dbReference type="Proteomes" id="UP000262320">
    <property type="component" value="Segment"/>
</dbReference>
<organism evidence="2 3">
    <name type="scientific">Bacteroides phage crAss001</name>
    <name type="common">Bacteroides phage PhiCrAss001</name>
    <dbReference type="NCBI Taxonomy" id="2301731"/>
    <lineage>
        <taxon>Viruses</taxon>
        <taxon>Duplodnaviria</taxon>
        <taxon>Heunggongvirae</taxon>
        <taxon>Uroviricota</taxon>
        <taxon>Caudoviricetes</taxon>
        <taxon>Crassvirales</taxon>
        <taxon>Steigviridae</taxon>
        <taxon>Asinivirinae</taxon>
        <taxon>Kehishuvirus</taxon>
        <taxon>Kehishuvirus primarius</taxon>
    </lineage>
</organism>
<keyword evidence="3" id="KW-1185">Reference proteome</keyword>
<reference evidence="2 3" key="1">
    <citation type="submission" date="2018-07" db="EMBL/GenBank/DDBJ databases">
        <title>PhiCrAss001, a member of the most abundant bacteriophage family in the human gut, infects Bacteroides.</title>
        <authorList>
            <person name="Shkoporov A.N."/>
            <person name="Khokhlova E.V."/>
            <person name="Fitzgerald C.B."/>
            <person name="Stockdale S.R."/>
            <person name="Draper L.A."/>
            <person name="Ross R.P."/>
            <person name="Hill C."/>
        </authorList>
    </citation>
    <scope>NUCLEOTIDE SEQUENCE [LARGE SCALE GENOMIC DNA]</scope>
    <source>
        <strain evidence="3">crAss001</strain>
    </source>
</reference>
<feature type="coiled-coil region" evidence="1">
    <location>
        <begin position="31"/>
        <end position="58"/>
    </location>
</feature>
<evidence type="ECO:0000313" key="2">
    <source>
        <dbReference type="EMBL" id="AXQ62696.1"/>
    </source>
</evidence>
<proteinExistence type="predicted"/>
<organismHost>
    <name type="scientific">Bacteroides intestinalis</name>
    <dbReference type="NCBI Taxonomy" id="329854"/>
</organismHost>
<protein>
    <submittedName>
        <fullName evidence="2">Nuclear pore complex-type fold containing protein</fullName>
    </submittedName>
</protein>
<evidence type="ECO:0000256" key="1">
    <source>
        <dbReference type="SAM" id="Coils"/>
    </source>
</evidence>
<evidence type="ECO:0000313" key="3">
    <source>
        <dbReference type="Proteomes" id="UP000262320"/>
    </source>
</evidence>
<sequence length="80" mass="9113">MAFGSKKQAVIAKPSFKERLTGVKSMFKKAHEDASKLNAEMQADIDSKKQKVKLLEDEIGFISETQKETQEFMSNLEKFI</sequence>
<keyword evidence="1" id="KW-0175">Coiled coil</keyword>
<dbReference type="EMBL" id="MH675552">
    <property type="protein sequence ID" value="AXQ62696.1"/>
    <property type="molecule type" value="Genomic_DNA"/>
</dbReference>
<accession>A0A385DTA1</accession>